<evidence type="ECO:0000256" key="1">
    <source>
        <dbReference type="SAM" id="Phobius"/>
    </source>
</evidence>
<evidence type="ECO:0000259" key="2">
    <source>
        <dbReference type="Pfam" id="PF10551"/>
    </source>
</evidence>
<dbReference type="VEuPathDB" id="FungiDB:RhiirFUN_020105"/>
<dbReference type="PANTHER" id="PTHR47718:SF3">
    <property type="entry name" value="PROTEIN FAR1-RELATED SEQUENCE 5-LIKE"/>
    <property type="match status" value="1"/>
</dbReference>
<dbReference type="Proteomes" id="UP000232688">
    <property type="component" value="Unassembled WGS sequence"/>
</dbReference>
<evidence type="ECO:0000313" key="4">
    <source>
        <dbReference type="Proteomes" id="UP000232688"/>
    </source>
</evidence>
<protein>
    <recommendedName>
        <fullName evidence="2">MULE transposase domain-containing protein</fullName>
    </recommendedName>
</protein>
<gene>
    <name evidence="3" type="ORF">RhiirA1_473109</name>
</gene>
<keyword evidence="1" id="KW-1133">Transmembrane helix</keyword>
<evidence type="ECO:0000313" key="3">
    <source>
        <dbReference type="EMBL" id="PKC57042.1"/>
    </source>
</evidence>
<name>A0A2N0R155_9GLOM</name>
<reference evidence="3 4" key="2">
    <citation type="submission" date="2017-10" db="EMBL/GenBank/DDBJ databases">
        <title>Genome analyses suggest a sexual origin of heterokaryosis in a supposedly ancient asexual fungus.</title>
        <authorList>
            <person name="Corradi N."/>
            <person name="Sedzielewska K."/>
            <person name="Noel J."/>
            <person name="Charron P."/>
            <person name="Farinelli L."/>
            <person name="Marton T."/>
            <person name="Kruger M."/>
            <person name="Pelin A."/>
            <person name="Brachmann A."/>
            <person name="Corradi N."/>
        </authorList>
    </citation>
    <scope>NUCLEOTIDE SEQUENCE [LARGE SCALE GENOMIC DNA]</scope>
    <source>
        <strain evidence="3 4">A1</strain>
    </source>
</reference>
<reference evidence="3 4" key="1">
    <citation type="submission" date="2017-10" db="EMBL/GenBank/DDBJ databases">
        <title>Extensive intraspecific genome diversity in a model arbuscular mycorrhizal fungus.</title>
        <authorList>
            <person name="Chen E.C.H."/>
            <person name="Morin E."/>
            <person name="Baudet D."/>
            <person name="Noel J."/>
            <person name="Ndikumana S."/>
            <person name="Charron P."/>
            <person name="St-Onge C."/>
            <person name="Giorgi J."/>
            <person name="Grigoriev I.V."/>
            <person name="Roux C."/>
            <person name="Martin F.M."/>
            <person name="Corradi N."/>
        </authorList>
    </citation>
    <scope>NUCLEOTIDE SEQUENCE [LARGE SCALE GENOMIC DNA]</scope>
    <source>
        <strain evidence="3 4">A1</strain>
    </source>
</reference>
<keyword evidence="1" id="KW-0812">Transmembrane</keyword>
<accession>A0A2N0R155</accession>
<dbReference type="AlphaFoldDB" id="A0A2N0R155"/>
<proteinExistence type="predicted"/>
<feature type="domain" description="MULE transposase" evidence="2">
    <location>
        <begin position="91"/>
        <end position="145"/>
    </location>
</feature>
<dbReference type="InterPro" id="IPR018289">
    <property type="entry name" value="MULE_transposase_dom"/>
</dbReference>
<dbReference type="VEuPathDB" id="FungiDB:RhiirA1_473109"/>
<dbReference type="PANTHER" id="PTHR47718">
    <property type="entry name" value="OS01G0519700 PROTEIN"/>
    <property type="match status" value="1"/>
</dbReference>
<dbReference type="VEuPathDB" id="FungiDB:FUN_021983"/>
<dbReference type="Pfam" id="PF10551">
    <property type="entry name" value="MULE"/>
    <property type="match status" value="1"/>
</dbReference>
<comment type="caution">
    <text evidence="3">The sequence shown here is derived from an EMBL/GenBank/DDBJ whole genome shotgun (WGS) entry which is preliminary data.</text>
</comment>
<organism evidence="3 4">
    <name type="scientific">Rhizophagus irregularis</name>
    <dbReference type="NCBI Taxonomy" id="588596"/>
    <lineage>
        <taxon>Eukaryota</taxon>
        <taxon>Fungi</taxon>
        <taxon>Fungi incertae sedis</taxon>
        <taxon>Mucoromycota</taxon>
        <taxon>Glomeromycotina</taxon>
        <taxon>Glomeromycetes</taxon>
        <taxon>Glomerales</taxon>
        <taxon>Glomeraceae</taxon>
        <taxon>Rhizophagus</taxon>
    </lineage>
</organism>
<sequence length="279" mass="32136">MDLLQENAEKILMLMINLLFVAMIIIARSQKNLYNAINKFLGTQIHDKSDTATLLMDLLKHHDKDPDYIVYPRLERPSNELTGLFANNTMNSADYEWILCCTLKATNNLIPLVLFTDEDLAMIAAIHIIYLQTRHLLCIYHISKNIKKKARSKLHVFTAGVESTQQVESINDVFKKHLDRNTLLKKLGKVIEQKLENESQYTRIKDYYGSNPSSGLPLTYFTIFKDIDSVLKDYLSPIPLSLQQVNESNFSSTGIIEHIYDMPQIQLYELLLDIPEDNI</sequence>
<dbReference type="EMBL" id="LLXH01001944">
    <property type="protein sequence ID" value="PKC57042.1"/>
    <property type="molecule type" value="Genomic_DNA"/>
</dbReference>
<keyword evidence="1" id="KW-0472">Membrane</keyword>
<feature type="transmembrane region" description="Helical" evidence="1">
    <location>
        <begin position="12"/>
        <end position="30"/>
    </location>
</feature>